<name>A0A0U2NGT5_9GAMM</name>
<organism evidence="1">
    <name type="scientific">Pseudoalteromonas translucida KMM 520</name>
    <dbReference type="NCBI Taxonomy" id="1315283"/>
    <lineage>
        <taxon>Bacteria</taxon>
        <taxon>Pseudomonadati</taxon>
        <taxon>Pseudomonadota</taxon>
        <taxon>Gammaproteobacteria</taxon>
        <taxon>Alteromonadales</taxon>
        <taxon>Pseudoalteromonadaceae</taxon>
        <taxon>Pseudoalteromonas</taxon>
    </lineage>
</organism>
<dbReference type="OrthoDB" id="7041805at2"/>
<accession>A0A0U2NGT5</accession>
<dbReference type="RefSeq" id="WP_058373359.1">
    <property type="nucleotide sequence ID" value="NZ_CP011034.1"/>
</dbReference>
<evidence type="ECO:0000313" key="2">
    <source>
        <dbReference type="Proteomes" id="UP000065261"/>
    </source>
</evidence>
<evidence type="ECO:0000313" key="1">
    <source>
        <dbReference type="EMBL" id="ALS32995.1"/>
    </source>
</evidence>
<dbReference type="EMBL" id="CP011034">
    <property type="protein sequence ID" value="ALS32995.1"/>
    <property type="molecule type" value="Genomic_DNA"/>
</dbReference>
<proteinExistence type="predicted"/>
<dbReference type="Proteomes" id="UP000065261">
    <property type="component" value="Chromosome I"/>
</dbReference>
<reference evidence="1 2" key="1">
    <citation type="submission" date="2015-03" db="EMBL/GenBank/DDBJ databases">
        <authorList>
            <person name="Murphy D."/>
        </authorList>
    </citation>
    <scope>NUCLEOTIDE SEQUENCE [LARGE SCALE GENOMIC DNA]</scope>
    <source>
        <strain evidence="1 2">KMM 520</strain>
    </source>
</reference>
<dbReference type="PATRIC" id="fig|1315283.4.peg.1589"/>
<dbReference type="AlphaFoldDB" id="A0A0U2NGT5"/>
<protein>
    <submittedName>
        <fullName evidence="1">Uncharacterized protein</fullName>
    </submittedName>
</protein>
<dbReference type="KEGG" id="ptn:PTRA_a1842"/>
<sequence>MSNNKTALKVSDKSIEEGIAQGNFKEDGILIRDVSNGQVVKVLKQKEESLNHIPSTFIQVHHNYIYQADLSPILEAISHERESSLYNELEEQYNLVLDYLDSFNTYDTGIEKVHQICLEISVSFDNKIRREIEALDIDELEKIDTERFVGSLNAYVKILFSYIVSTYILHRDKFSKDKVIISKILSFEGAVRSLYEQVLAKSSKQKNKDGELINIIPMEESLYSMYLFDDNYDLHDLDRLVSYDSRFSTSLQVINFFKKHLKNGSFQGEGYGYRDNDDELKISIRSKRISKESNRNKMAIVLLRILEDIEKLKEIREEVVSLKNLSNEDVLQNFSATSANKKNQSDA</sequence>
<gene>
    <name evidence="1" type="ORF">PTRA_a1842</name>
</gene>